<accession>A0ACB8EJ72</accession>
<reference evidence="1" key="1">
    <citation type="submission" date="2021-08" db="EMBL/GenBank/DDBJ databases">
        <title>The first chromosome-level gecko genome reveals the dynamic sex chromosomes of Neotropical dwarf geckos (Sphaerodactylidae: Sphaerodactylus).</title>
        <authorList>
            <person name="Pinto B.J."/>
            <person name="Keating S.E."/>
            <person name="Gamble T."/>
        </authorList>
    </citation>
    <scope>NUCLEOTIDE SEQUENCE</scope>
    <source>
        <strain evidence="1">TG3544</strain>
    </source>
</reference>
<gene>
    <name evidence="1" type="ORF">K3G42_023578</name>
</gene>
<proteinExistence type="predicted"/>
<keyword evidence="2" id="KW-1185">Reference proteome</keyword>
<sequence length="116" mass="12963">MYNFLLSEEVCTLVITEAFPEDSGLFRCVAENEFGAVASSAYLFVFPGTEEGLKTTPVSVPTIMNITYAPKSNYWSNAAGPANQAEHTNSWWQNYGDESKDFCGMYENPSKNSSYW</sequence>
<evidence type="ECO:0000313" key="1">
    <source>
        <dbReference type="EMBL" id="KAH7992518.1"/>
    </source>
</evidence>
<name>A0ACB8EJ72_9SAUR</name>
<protein>
    <submittedName>
        <fullName evidence="1">Uncharacterized protein</fullName>
    </submittedName>
</protein>
<comment type="caution">
    <text evidence="1">The sequence shown here is derived from an EMBL/GenBank/DDBJ whole genome shotgun (WGS) entry which is preliminary data.</text>
</comment>
<organism evidence="1 2">
    <name type="scientific">Sphaerodactylus townsendi</name>
    <dbReference type="NCBI Taxonomy" id="933632"/>
    <lineage>
        <taxon>Eukaryota</taxon>
        <taxon>Metazoa</taxon>
        <taxon>Chordata</taxon>
        <taxon>Craniata</taxon>
        <taxon>Vertebrata</taxon>
        <taxon>Euteleostomi</taxon>
        <taxon>Lepidosauria</taxon>
        <taxon>Squamata</taxon>
        <taxon>Bifurcata</taxon>
        <taxon>Gekkota</taxon>
        <taxon>Sphaerodactylidae</taxon>
        <taxon>Sphaerodactylus</taxon>
    </lineage>
</organism>
<dbReference type="Proteomes" id="UP000827872">
    <property type="component" value="Linkage Group LG03"/>
</dbReference>
<dbReference type="EMBL" id="CM037616">
    <property type="protein sequence ID" value="KAH7992518.1"/>
    <property type="molecule type" value="Genomic_DNA"/>
</dbReference>
<evidence type="ECO:0000313" key="2">
    <source>
        <dbReference type="Proteomes" id="UP000827872"/>
    </source>
</evidence>